<proteinExistence type="predicted"/>
<evidence type="ECO:0000313" key="1">
    <source>
        <dbReference type="EMBL" id="CAK9213799.1"/>
    </source>
</evidence>
<protein>
    <submittedName>
        <fullName evidence="1">Uncharacterized protein</fullName>
    </submittedName>
</protein>
<sequence>MEPNLMEKLHREFLCVPVCACSVFHEHPVEPVNHLERSDGHLRNASILVLEFQEWGCLEELHFLPCVGKDPLGHLPEGKVTVALEGLSIVQQHTPDC</sequence>
<accession>A0ABP0U6K4</accession>
<name>A0ABP0U6K4_9BRYO</name>
<reference evidence="1" key="1">
    <citation type="submission" date="2024-02" db="EMBL/GenBank/DDBJ databases">
        <authorList>
            <consortium name="ELIXIR-Norway"/>
            <consortium name="Elixir Norway"/>
        </authorList>
    </citation>
    <scope>NUCLEOTIDE SEQUENCE</scope>
</reference>
<dbReference type="EMBL" id="OZ019911">
    <property type="protein sequence ID" value="CAK9213799.1"/>
    <property type="molecule type" value="Genomic_DNA"/>
</dbReference>
<organism evidence="1 2">
    <name type="scientific">Sphagnum troendelagicum</name>
    <dbReference type="NCBI Taxonomy" id="128251"/>
    <lineage>
        <taxon>Eukaryota</taxon>
        <taxon>Viridiplantae</taxon>
        <taxon>Streptophyta</taxon>
        <taxon>Embryophyta</taxon>
        <taxon>Bryophyta</taxon>
        <taxon>Sphagnophytina</taxon>
        <taxon>Sphagnopsida</taxon>
        <taxon>Sphagnales</taxon>
        <taxon>Sphagnaceae</taxon>
        <taxon>Sphagnum</taxon>
    </lineage>
</organism>
<dbReference type="Proteomes" id="UP001497512">
    <property type="component" value="Chromosome 19"/>
</dbReference>
<gene>
    <name evidence="1" type="ORF">CSSPTR1EN2_LOCUS11989</name>
</gene>
<keyword evidence="2" id="KW-1185">Reference proteome</keyword>
<evidence type="ECO:0000313" key="2">
    <source>
        <dbReference type="Proteomes" id="UP001497512"/>
    </source>
</evidence>